<evidence type="ECO:0000256" key="5">
    <source>
        <dbReference type="RuleBase" id="RU004004"/>
    </source>
</evidence>
<feature type="compositionally biased region" description="Polar residues" evidence="6">
    <location>
        <begin position="355"/>
        <end position="364"/>
    </location>
</feature>
<keyword evidence="2 7" id="KW-0732">Signal</keyword>
<evidence type="ECO:0000256" key="1">
    <source>
        <dbReference type="ARBA" id="ARBA00004370"/>
    </source>
</evidence>
<dbReference type="Pfam" id="PF00263">
    <property type="entry name" value="Secretin"/>
    <property type="match status" value="1"/>
</dbReference>
<dbReference type="InterPro" id="IPR005644">
    <property type="entry name" value="NolW-like"/>
</dbReference>
<dbReference type="GO" id="GO:0009279">
    <property type="term" value="C:cell outer membrane"/>
    <property type="evidence" value="ECO:0007669"/>
    <property type="project" value="UniProtKB-SubCell"/>
</dbReference>
<comment type="subcellular location">
    <subcellularLocation>
        <location evidence="5">Cell outer membrane</location>
    </subcellularLocation>
    <subcellularLocation>
        <location evidence="1">Membrane</location>
    </subcellularLocation>
</comment>
<feature type="compositionally biased region" description="Basic and acidic residues" evidence="6">
    <location>
        <begin position="53"/>
        <end position="70"/>
    </location>
</feature>
<dbReference type="PANTHER" id="PTHR30604">
    <property type="entry name" value="PROTEIN TRANSPORT PROTEIN HOFQ"/>
    <property type="match status" value="1"/>
</dbReference>
<keyword evidence="11" id="KW-1185">Reference proteome</keyword>
<comment type="similarity">
    <text evidence="4">Belongs to the bacterial secretin family.</text>
</comment>
<evidence type="ECO:0000259" key="8">
    <source>
        <dbReference type="Pfam" id="PF00263"/>
    </source>
</evidence>
<feature type="region of interest" description="Disordered" evidence="6">
    <location>
        <begin position="355"/>
        <end position="375"/>
    </location>
</feature>
<feature type="signal peptide" evidence="7">
    <location>
        <begin position="1"/>
        <end position="23"/>
    </location>
</feature>
<evidence type="ECO:0000256" key="4">
    <source>
        <dbReference type="RuleBase" id="RU004003"/>
    </source>
</evidence>
<dbReference type="PROSITE" id="PS51257">
    <property type="entry name" value="PROKAR_LIPOPROTEIN"/>
    <property type="match status" value="1"/>
</dbReference>
<protein>
    <submittedName>
        <fullName evidence="10">Type II and III secretion system protein</fullName>
    </submittedName>
</protein>
<evidence type="ECO:0000313" key="10">
    <source>
        <dbReference type="EMBL" id="ACV69278.1"/>
    </source>
</evidence>
<keyword evidence="3" id="KW-0472">Membrane</keyword>
<dbReference type="PRINTS" id="PR00811">
    <property type="entry name" value="BCTERIALGSPD"/>
</dbReference>
<dbReference type="STRING" id="485915.Dret_1994"/>
<feature type="domain" description="Type II/III secretion system secretin-like" evidence="8">
    <location>
        <begin position="338"/>
        <end position="494"/>
    </location>
</feature>
<dbReference type="Pfam" id="PF03958">
    <property type="entry name" value="Secretin_N"/>
    <property type="match status" value="1"/>
</dbReference>
<dbReference type="PANTHER" id="PTHR30604:SF1">
    <property type="entry name" value="DNA UTILIZATION PROTEIN HOFQ"/>
    <property type="match status" value="1"/>
</dbReference>
<evidence type="ECO:0000256" key="3">
    <source>
        <dbReference type="ARBA" id="ARBA00023136"/>
    </source>
</evidence>
<dbReference type="KEGG" id="drt:Dret_1994"/>
<proteinExistence type="inferred from homology"/>
<reference evidence="10 11" key="2">
    <citation type="journal article" date="2010" name="Stand. Genomic Sci.">
        <title>Complete genome sequence of Desulfohalobium retbaense type strain (HR(100)).</title>
        <authorList>
            <person name="Spring S."/>
            <person name="Nolan M."/>
            <person name="Lapidus A."/>
            <person name="Glavina Del Rio T."/>
            <person name="Copeland A."/>
            <person name="Tice H."/>
            <person name="Cheng J.F."/>
            <person name="Lucas S."/>
            <person name="Land M."/>
            <person name="Chen F."/>
            <person name="Bruce D."/>
            <person name="Goodwin L."/>
            <person name="Pitluck S."/>
            <person name="Ivanova N."/>
            <person name="Mavromatis K."/>
            <person name="Mikhailova N."/>
            <person name="Pati A."/>
            <person name="Chen A."/>
            <person name="Palaniappan K."/>
            <person name="Hauser L."/>
            <person name="Chang Y.J."/>
            <person name="Jeffries C.D."/>
            <person name="Munk C."/>
            <person name="Kiss H."/>
            <person name="Chain P."/>
            <person name="Han C."/>
            <person name="Brettin T."/>
            <person name="Detter J.C."/>
            <person name="Schuler E."/>
            <person name="Goker M."/>
            <person name="Rohde M."/>
            <person name="Bristow J."/>
            <person name="Eisen J.A."/>
            <person name="Markowitz V."/>
            <person name="Hugenholtz P."/>
            <person name="Kyrpides N.C."/>
            <person name="Klenk H.P."/>
        </authorList>
    </citation>
    <scope>NUCLEOTIDE SEQUENCE [LARGE SCALE GENOMIC DNA]</scope>
    <source>
        <strain evidence="10 11">DSM 5692</strain>
    </source>
</reference>
<dbReference type="OrthoDB" id="9775455at2"/>
<dbReference type="Proteomes" id="UP000001052">
    <property type="component" value="Chromosome"/>
</dbReference>
<sequence>MLRSTTICIAIFTILLLSGCATTDQEKAPEFIDKWQKLAEKSKGHSPVPQEANTHEPDTFTSLERHQQEKHKLPREKVSLKFRDNKIQVILRTLASAASQNIVMSNNISGTMSLDVKDIPWSQAFLSVITTNGLTYSWQGDIIQVQSPKDMQMEKELQQIQKETQILQTTVVDIDYAHIVDKGVKSGNTNDNGNLDQLEKTLREVLKNASGGSKEGTLFVDRENNALIIQATKEDTQRILHVLNHLERPRKQIHIEASIVEATQNTARELGMRWRGRYVTSGRGIEDVGIIGDAQEPEDWGSAITTLPGSGTDTLGGLKLGTVVGEIAGNVLFSQLQALEKEGQVNILASPSLTTMDNQSASTQHGERVPYETTDEDGDRVVKFEDVAMGLKVHPRIIEGDLMAMDIVVTKDEVDFSQNVQGNPLIRTKETETNLLVRNGETIVISGLSKQTVSGTEHGVPGLRKVPGLSWLFKGIDKSEDMEEFMVFITPTILDQPGS</sequence>
<dbReference type="InterPro" id="IPR051808">
    <property type="entry name" value="Type_IV_pilus_biogenesis"/>
</dbReference>
<reference evidence="11" key="1">
    <citation type="submission" date="2009-09" db="EMBL/GenBank/DDBJ databases">
        <title>The complete chromosome of Desulfohalobium retbaense DSM 5692.</title>
        <authorList>
            <consortium name="US DOE Joint Genome Institute (JGI-PGF)"/>
            <person name="Lucas S."/>
            <person name="Copeland A."/>
            <person name="Lapidus A."/>
            <person name="Glavina del Rio T."/>
            <person name="Dalin E."/>
            <person name="Tice H."/>
            <person name="Bruce D."/>
            <person name="Goodwin L."/>
            <person name="Pitluck S."/>
            <person name="Kyrpides N."/>
            <person name="Mavromatis K."/>
            <person name="Ivanova N."/>
            <person name="Mikhailova N."/>
            <person name="Munk A.C."/>
            <person name="Brettin T."/>
            <person name="Detter J.C."/>
            <person name="Han C."/>
            <person name="Tapia R."/>
            <person name="Larimer F."/>
            <person name="Land M."/>
            <person name="Hauser L."/>
            <person name="Markowitz V."/>
            <person name="Cheng J.-F."/>
            <person name="Hugenholtz P."/>
            <person name="Woyke T."/>
            <person name="Wu D."/>
            <person name="Spring S."/>
            <person name="Klenk H.-P."/>
            <person name="Eisen J.A."/>
        </authorList>
    </citation>
    <scope>NUCLEOTIDE SEQUENCE [LARGE SCALE GENOMIC DNA]</scope>
    <source>
        <strain evidence="11">DSM 5692</strain>
    </source>
</reference>
<evidence type="ECO:0000259" key="9">
    <source>
        <dbReference type="Pfam" id="PF03958"/>
    </source>
</evidence>
<evidence type="ECO:0000256" key="2">
    <source>
        <dbReference type="ARBA" id="ARBA00022729"/>
    </source>
</evidence>
<dbReference type="InterPro" id="IPR004846">
    <property type="entry name" value="T2SS/T3SS_dom"/>
</dbReference>
<dbReference type="AlphaFoldDB" id="C8X4Q5"/>
<evidence type="ECO:0000256" key="6">
    <source>
        <dbReference type="SAM" id="MobiDB-lite"/>
    </source>
</evidence>
<feature type="chain" id="PRO_5002993833" evidence="7">
    <location>
        <begin position="24"/>
        <end position="499"/>
    </location>
</feature>
<dbReference type="HOGENOM" id="CLU_006756_2_2_7"/>
<keyword evidence="5" id="KW-0813">Transport</keyword>
<dbReference type="EMBL" id="CP001734">
    <property type="protein sequence ID" value="ACV69278.1"/>
    <property type="molecule type" value="Genomic_DNA"/>
</dbReference>
<dbReference type="Gene3D" id="3.30.1370.130">
    <property type="match status" value="1"/>
</dbReference>
<dbReference type="RefSeq" id="WP_015752421.1">
    <property type="nucleotide sequence ID" value="NC_013223.1"/>
</dbReference>
<organism evidence="10 11">
    <name type="scientific">Desulfohalobium retbaense (strain ATCC 49708 / DSM 5692 / JCM 16813 / HR100)</name>
    <dbReference type="NCBI Taxonomy" id="485915"/>
    <lineage>
        <taxon>Bacteria</taxon>
        <taxon>Pseudomonadati</taxon>
        <taxon>Thermodesulfobacteriota</taxon>
        <taxon>Desulfovibrionia</taxon>
        <taxon>Desulfovibrionales</taxon>
        <taxon>Desulfohalobiaceae</taxon>
        <taxon>Desulfohalobium</taxon>
    </lineage>
</organism>
<dbReference type="eggNOG" id="COG4796">
    <property type="taxonomic scope" value="Bacteria"/>
</dbReference>
<gene>
    <name evidence="10" type="ordered locus">Dret_1994</name>
</gene>
<dbReference type="GO" id="GO:0009306">
    <property type="term" value="P:protein secretion"/>
    <property type="evidence" value="ECO:0007669"/>
    <property type="project" value="InterPro"/>
</dbReference>
<name>C8X4Q5_DESRD</name>
<evidence type="ECO:0000313" key="11">
    <source>
        <dbReference type="Proteomes" id="UP000001052"/>
    </source>
</evidence>
<dbReference type="Gene3D" id="3.30.1370.120">
    <property type="match status" value="1"/>
</dbReference>
<accession>C8X4Q5</accession>
<dbReference type="InterPro" id="IPR001775">
    <property type="entry name" value="GspD/PilQ"/>
</dbReference>
<feature type="domain" description="NolW-like" evidence="9">
    <location>
        <begin position="193"/>
        <end position="252"/>
    </location>
</feature>
<dbReference type="InterPro" id="IPR038591">
    <property type="entry name" value="NolW-like_sf"/>
</dbReference>
<evidence type="ECO:0000256" key="7">
    <source>
        <dbReference type="SAM" id="SignalP"/>
    </source>
</evidence>
<feature type="region of interest" description="Disordered" evidence="6">
    <location>
        <begin position="42"/>
        <end position="70"/>
    </location>
</feature>